<dbReference type="InterPro" id="IPR045853">
    <property type="entry name" value="Pep_chain_release_fac_I_sf"/>
</dbReference>
<sequence>MRDWSNYEVIFDIDGKKRELQSLELESLSKGFWGNSQRAKEVTSRLAHLREVISKYELTEKEVEDLSTLAQLDESEEILRREAQRLERTIEELETASVLDQDEDQRSAILSIHPGAGGLESQDWAEMLLRMYLRWIERMGYQAKTLDLQPGEGAGVKDVTVEVRGEYAYGYLKSESGVHRLVRLSPFDAAHRRHTSFASIFVYPLVEDDLQVELKEKDLKIETFRASGPGGQHVNVSDTAVRITHLPTGIRVSCQSERSQYQNKQNALKVLRARLYRHYKEAEEKKLQRYTQKKTEISWGNQIRSYVLHPYKLIKDHRTDLEERDVDKVLDGEIDEFIRAYLLLKEED</sequence>
<dbReference type="GO" id="GO:0016149">
    <property type="term" value="F:translation release factor activity, codon specific"/>
    <property type="evidence" value="ECO:0007669"/>
    <property type="project" value="UniProtKB-UniRule"/>
</dbReference>
<protein>
    <recommendedName>
        <fullName evidence="4 5">Peptide chain release factor 2</fullName>
        <shortName evidence="4">RF-2</shortName>
    </recommendedName>
</protein>
<accession>A0A0S7WGA8</accession>
<dbReference type="Proteomes" id="UP000051124">
    <property type="component" value="Unassembled WGS sequence"/>
</dbReference>
<dbReference type="Gene3D" id="3.30.70.1660">
    <property type="match status" value="1"/>
</dbReference>
<dbReference type="PATRIC" id="fig|1703771.3.peg.656"/>
<evidence type="ECO:0000256" key="6">
    <source>
        <dbReference type="SAM" id="Coils"/>
    </source>
</evidence>
<keyword evidence="2 4" id="KW-0488">Methylation</keyword>
<gene>
    <name evidence="4" type="primary">prfB</name>
    <name evidence="8" type="ORF">AMJ40_06540</name>
</gene>
<dbReference type="HAMAP" id="MF_00094">
    <property type="entry name" value="Rel_fac_2"/>
    <property type="match status" value="1"/>
</dbReference>
<evidence type="ECO:0000256" key="1">
    <source>
        <dbReference type="ARBA" id="ARBA00010835"/>
    </source>
</evidence>
<comment type="caution">
    <text evidence="8">The sequence shown here is derived from an EMBL/GenBank/DDBJ whole genome shotgun (WGS) entry which is preliminary data.</text>
</comment>
<dbReference type="SMART" id="SM00937">
    <property type="entry name" value="PCRF"/>
    <property type="match status" value="1"/>
</dbReference>
<comment type="function">
    <text evidence="4">Peptide chain release factor 2 directs the termination of translation in response to the peptide chain termination codons UGA and UAA.</text>
</comment>
<dbReference type="SUPFAM" id="SSF75620">
    <property type="entry name" value="Release factor"/>
    <property type="match status" value="1"/>
</dbReference>
<organism evidence="8 9">
    <name type="scientific">candidate division TA06 bacterium DG_26</name>
    <dbReference type="NCBI Taxonomy" id="1703771"/>
    <lineage>
        <taxon>Bacteria</taxon>
        <taxon>Bacteria division TA06</taxon>
    </lineage>
</organism>
<dbReference type="PANTHER" id="PTHR43116:SF3">
    <property type="entry name" value="CLASS I PEPTIDE CHAIN RELEASE FACTOR"/>
    <property type="match status" value="1"/>
</dbReference>
<comment type="similarity">
    <text evidence="1 4">Belongs to the prokaryotic/mitochondrial release factor family.</text>
</comment>
<dbReference type="InterPro" id="IPR005139">
    <property type="entry name" value="PCRF"/>
</dbReference>
<proteinExistence type="inferred from homology"/>
<comment type="subcellular location">
    <subcellularLocation>
        <location evidence="4">Cytoplasm</location>
    </subcellularLocation>
</comment>
<dbReference type="AlphaFoldDB" id="A0A0S7WGA8"/>
<keyword evidence="6" id="KW-0175">Coiled coil</keyword>
<dbReference type="NCBIfam" id="TIGR00020">
    <property type="entry name" value="prfB"/>
    <property type="match status" value="1"/>
</dbReference>
<evidence type="ECO:0000256" key="3">
    <source>
        <dbReference type="ARBA" id="ARBA00022917"/>
    </source>
</evidence>
<name>A0A0S7WGA8_UNCT6</name>
<evidence type="ECO:0000256" key="2">
    <source>
        <dbReference type="ARBA" id="ARBA00022481"/>
    </source>
</evidence>
<evidence type="ECO:0000256" key="5">
    <source>
        <dbReference type="NCBIfam" id="TIGR00020"/>
    </source>
</evidence>
<dbReference type="PANTHER" id="PTHR43116">
    <property type="entry name" value="PEPTIDE CHAIN RELEASE FACTOR 2"/>
    <property type="match status" value="1"/>
</dbReference>
<dbReference type="InterPro" id="IPR004374">
    <property type="entry name" value="PrfB"/>
</dbReference>
<dbReference type="Gene3D" id="3.30.160.20">
    <property type="match status" value="1"/>
</dbReference>
<dbReference type="PROSITE" id="PS00745">
    <property type="entry name" value="RF_PROK_I"/>
    <property type="match status" value="1"/>
</dbReference>
<dbReference type="EMBL" id="LIZT01000082">
    <property type="protein sequence ID" value="KPJ48969.1"/>
    <property type="molecule type" value="Genomic_DNA"/>
</dbReference>
<dbReference type="Pfam" id="PF03462">
    <property type="entry name" value="PCRF"/>
    <property type="match status" value="1"/>
</dbReference>
<feature type="domain" description="Prokaryotic-type class I peptide chain release factors" evidence="7">
    <location>
        <begin position="225"/>
        <end position="241"/>
    </location>
</feature>
<evidence type="ECO:0000259" key="7">
    <source>
        <dbReference type="PROSITE" id="PS00745"/>
    </source>
</evidence>
<dbReference type="InterPro" id="IPR000352">
    <property type="entry name" value="Pep_chain_release_fac_I"/>
</dbReference>
<keyword evidence="3 4" id="KW-0648">Protein biosynthesis</keyword>
<feature type="modified residue" description="N5-methylglutamine" evidence="4">
    <location>
        <position position="232"/>
    </location>
</feature>
<reference evidence="8 9" key="1">
    <citation type="journal article" date="2015" name="Microbiome">
        <title>Genomic resolution of linkages in carbon, nitrogen, and sulfur cycling among widespread estuary sediment bacteria.</title>
        <authorList>
            <person name="Baker B.J."/>
            <person name="Lazar C.S."/>
            <person name="Teske A.P."/>
            <person name="Dick G.J."/>
        </authorList>
    </citation>
    <scope>NUCLEOTIDE SEQUENCE [LARGE SCALE GENOMIC DNA]</scope>
    <source>
        <strain evidence="8">DG_26</strain>
    </source>
</reference>
<evidence type="ECO:0000256" key="4">
    <source>
        <dbReference type="HAMAP-Rule" id="MF_00094"/>
    </source>
</evidence>
<evidence type="ECO:0000313" key="8">
    <source>
        <dbReference type="EMBL" id="KPJ48969.1"/>
    </source>
</evidence>
<feature type="coiled-coil region" evidence="6">
    <location>
        <begin position="69"/>
        <end position="103"/>
    </location>
</feature>
<dbReference type="GO" id="GO:0005737">
    <property type="term" value="C:cytoplasm"/>
    <property type="evidence" value="ECO:0007669"/>
    <property type="project" value="UniProtKB-SubCell"/>
</dbReference>
<dbReference type="Pfam" id="PF00472">
    <property type="entry name" value="RF-1"/>
    <property type="match status" value="1"/>
</dbReference>
<keyword evidence="4" id="KW-0963">Cytoplasm</keyword>
<evidence type="ECO:0000313" key="9">
    <source>
        <dbReference type="Proteomes" id="UP000051124"/>
    </source>
</evidence>
<dbReference type="FunFam" id="3.30.160.20:FF:000004">
    <property type="entry name" value="Peptide chain release factor 1"/>
    <property type="match status" value="1"/>
</dbReference>
<dbReference type="Gene3D" id="1.20.58.410">
    <property type="entry name" value="Release factor"/>
    <property type="match status" value="1"/>
</dbReference>
<comment type="PTM">
    <text evidence="4">Methylated by PrmC. Methylation increases the termination efficiency of RF2.</text>
</comment>